<sequence>MDLIQLEFYAHSLGGAARVNVLLPSPSPERLEAQGPAAVYAQEAGRKWPTLLLLHGMQGNESAWLRHSMVEQSAAQAGVAVVMPGLLNSYGFDLGFDLSFEQYLRTELPAFLASRLPLDLSPAQYTVAGLSMGGFAALRLAALDPGCYAAAGSFSGAVEPWGVVQRRGEKAAGAVLAHTDALDGLRGTQPVYLACGQQDALVLDMNRRLHQRLESAGIPHTYEEWSGGHEWTFWDTALRRFLTWRAQHLSPCSERKELQ</sequence>
<evidence type="ECO:0000313" key="2">
    <source>
        <dbReference type="Proteomes" id="UP001477672"/>
    </source>
</evidence>
<dbReference type="PANTHER" id="PTHR48098:SF1">
    <property type="entry name" value="DIACYLGLYCEROL ACYLTRANSFERASE_MYCOLYLTRANSFERASE AG85A"/>
    <property type="match status" value="1"/>
</dbReference>
<accession>A0ABV1GD21</accession>
<dbReference type="EMBL" id="JBBMFA010000066">
    <property type="protein sequence ID" value="MEQ2519730.1"/>
    <property type="molecule type" value="Genomic_DNA"/>
</dbReference>
<evidence type="ECO:0000313" key="1">
    <source>
        <dbReference type="EMBL" id="MEQ2519730.1"/>
    </source>
</evidence>
<dbReference type="InterPro" id="IPR000801">
    <property type="entry name" value="Esterase-like"/>
</dbReference>
<dbReference type="GO" id="GO:0016787">
    <property type="term" value="F:hydrolase activity"/>
    <property type="evidence" value="ECO:0007669"/>
    <property type="project" value="UniProtKB-KW"/>
</dbReference>
<proteinExistence type="predicted"/>
<name>A0ABV1GD21_9FIRM</name>
<dbReference type="PANTHER" id="PTHR48098">
    <property type="entry name" value="ENTEROCHELIN ESTERASE-RELATED"/>
    <property type="match status" value="1"/>
</dbReference>
<dbReference type="SUPFAM" id="SSF53474">
    <property type="entry name" value="alpha/beta-Hydrolases"/>
    <property type="match status" value="1"/>
</dbReference>
<dbReference type="Pfam" id="PF00756">
    <property type="entry name" value="Esterase"/>
    <property type="match status" value="1"/>
</dbReference>
<comment type="caution">
    <text evidence="1">The sequence shown here is derived from an EMBL/GenBank/DDBJ whole genome shotgun (WGS) entry which is preliminary data.</text>
</comment>
<dbReference type="RefSeq" id="WP_349215164.1">
    <property type="nucleotide sequence ID" value="NZ_JBBMFA010000066.1"/>
</dbReference>
<protein>
    <submittedName>
        <fullName evidence="1">Alpha/beta fold hydrolase</fullName>
    </submittedName>
</protein>
<dbReference type="Gene3D" id="3.40.50.1820">
    <property type="entry name" value="alpha/beta hydrolase"/>
    <property type="match status" value="1"/>
</dbReference>
<dbReference type="InterPro" id="IPR029058">
    <property type="entry name" value="AB_hydrolase_fold"/>
</dbReference>
<reference evidence="1 2" key="1">
    <citation type="submission" date="2024-03" db="EMBL/GenBank/DDBJ databases">
        <title>Human intestinal bacterial collection.</title>
        <authorList>
            <person name="Pauvert C."/>
            <person name="Hitch T.C.A."/>
            <person name="Clavel T."/>
        </authorList>
    </citation>
    <scope>NUCLEOTIDE SEQUENCE [LARGE SCALE GENOMIC DNA]</scope>
    <source>
        <strain evidence="1 2">CLA-JM-H11</strain>
    </source>
</reference>
<organism evidence="1 2">
    <name type="scientific">Ruthenibacterium intestinale</name>
    <dbReference type="NCBI Taxonomy" id="3133163"/>
    <lineage>
        <taxon>Bacteria</taxon>
        <taxon>Bacillati</taxon>
        <taxon>Bacillota</taxon>
        <taxon>Clostridia</taxon>
        <taxon>Eubacteriales</taxon>
        <taxon>Oscillospiraceae</taxon>
        <taxon>Ruthenibacterium</taxon>
    </lineage>
</organism>
<dbReference type="Proteomes" id="UP001477672">
    <property type="component" value="Unassembled WGS sequence"/>
</dbReference>
<gene>
    <name evidence="1" type="ORF">WMO24_04690</name>
</gene>
<dbReference type="InterPro" id="IPR050583">
    <property type="entry name" value="Mycobacterial_A85_antigen"/>
</dbReference>
<keyword evidence="1" id="KW-0378">Hydrolase</keyword>
<keyword evidence="2" id="KW-1185">Reference proteome</keyword>